<organism evidence="2 3">
    <name type="scientific">Noviherbaspirillum saxi</name>
    <dbReference type="NCBI Taxonomy" id="2320863"/>
    <lineage>
        <taxon>Bacteria</taxon>
        <taxon>Pseudomonadati</taxon>
        <taxon>Pseudomonadota</taxon>
        <taxon>Betaproteobacteria</taxon>
        <taxon>Burkholderiales</taxon>
        <taxon>Oxalobacteraceae</taxon>
        <taxon>Noviherbaspirillum</taxon>
    </lineage>
</organism>
<evidence type="ECO:0000259" key="1">
    <source>
        <dbReference type="PROSITE" id="PS51186"/>
    </source>
</evidence>
<dbReference type="InterPro" id="IPR016181">
    <property type="entry name" value="Acyl_CoA_acyltransferase"/>
</dbReference>
<evidence type="ECO:0000313" key="3">
    <source>
        <dbReference type="Proteomes" id="UP000265955"/>
    </source>
</evidence>
<dbReference type="InterPro" id="IPR000182">
    <property type="entry name" value="GNAT_dom"/>
</dbReference>
<sequence length="246" mass="27653">MKPIGKIRPATAADMTTIEAWLPKDRSIGTLAANWNLTMCIFHEGRVSVWEDEISRKPVAYCWGSLNSYDSILEVQREYRGQGVGRAMSDFMFESSIADSEPLLEIQIAPESSEPFWQAMGFETYWTGGFCYGRRMLELRRDVPTGVRRQVGVAFLPEQAAWMPDTRPLIVHQLEGIEVQADNKIVLGTTVAHFDLPPGEDLVVEVTVCGQRRYRGKAKYEEAALIGVQRCRNGFMISEIVSNGSL</sequence>
<name>A0A3A3FGY9_9BURK</name>
<comment type="caution">
    <text evidence="2">The sequence shown here is derived from an EMBL/GenBank/DDBJ whole genome shotgun (WGS) entry which is preliminary data.</text>
</comment>
<proteinExistence type="predicted"/>
<protein>
    <recommendedName>
        <fullName evidence="1">N-acetyltransferase domain-containing protein</fullName>
    </recommendedName>
</protein>
<dbReference type="Gene3D" id="3.40.630.30">
    <property type="match status" value="1"/>
</dbReference>
<evidence type="ECO:0000313" key="2">
    <source>
        <dbReference type="EMBL" id="RJF92666.1"/>
    </source>
</evidence>
<dbReference type="OrthoDB" id="9182386at2"/>
<dbReference type="SUPFAM" id="SSF55729">
    <property type="entry name" value="Acyl-CoA N-acyltransferases (Nat)"/>
    <property type="match status" value="1"/>
</dbReference>
<dbReference type="RefSeq" id="WP_119772657.1">
    <property type="nucleotide sequence ID" value="NZ_QYUO01000003.1"/>
</dbReference>
<feature type="domain" description="N-acetyltransferase" evidence="1">
    <location>
        <begin position="5"/>
        <end position="144"/>
    </location>
</feature>
<dbReference type="EMBL" id="QYUO01000003">
    <property type="protein sequence ID" value="RJF92666.1"/>
    <property type="molecule type" value="Genomic_DNA"/>
</dbReference>
<gene>
    <name evidence="2" type="ORF">D3871_29230</name>
</gene>
<keyword evidence="3" id="KW-1185">Reference proteome</keyword>
<accession>A0A3A3FGY9</accession>
<dbReference type="PROSITE" id="PS51186">
    <property type="entry name" value="GNAT"/>
    <property type="match status" value="1"/>
</dbReference>
<dbReference type="AlphaFoldDB" id="A0A3A3FGY9"/>
<dbReference type="Proteomes" id="UP000265955">
    <property type="component" value="Unassembled WGS sequence"/>
</dbReference>
<reference evidence="3" key="1">
    <citation type="submission" date="2018-09" db="EMBL/GenBank/DDBJ databases">
        <authorList>
            <person name="Zhu H."/>
        </authorList>
    </citation>
    <scope>NUCLEOTIDE SEQUENCE [LARGE SCALE GENOMIC DNA]</scope>
    <source>
        <strain evidence="3">K1R23-30</strain>
    </source>
</reference>
<dbReference type="GO" id="GO:0016747">
    <property type="term" value="F:acyltransferase activity, transferring groups other than amino-acyl groups"/>
    <property type="evidence" value="ECO:0007669"/>
    <property type="project" value="InterPro"/>
</dbReference>